<accession>A0ABN6XBZ9</accession>
<dbReference type="InterPro" id="IPR036388">
    <property type="entry name" value="WH-like_DNA-bd_sf"/>
</dbReference>
<dbReference type="SMART" id="SM00346">
    <property type="entry name" value="HTH_ICLR"/>
    <property type="match status" value="1"/>
</dbReference>
<reference evidence="7" key="1">
    <citation type="journal article" date="2019" name="Int. J. Syst. Evol. Microbiol.">
        <title>The Global Catalogue of Microorganisms (GCM) 10K type strain sequencing project: providing services to taxonomists for standard genome sequencing and annotation.</title>
        <authorList>
            <consortium name="The Broad Institute Genomics Platform"/>
            <consortium name="The Broad Institute Genome Sequencing Center for Infectious Disease"/>
            <person name="Wu L."/>
            <person name="Ma J."/>
        </authorList>
    </citation>
    <scope>NUCLEOTIDE SEQUENCE [LARGE SCALE GENOMIC DNA]</scope>
    <source>
        <strain evidence="7">NBRC 108565</strain>
    </source>
</reference>
<dbReference type="InterPro" id="IPR014757">
    <property type="entry name" value="Tscrpt_reg_IclR_C"/>
</dbReference>
<gene>
    <name evidence="6" type="ORF">GCM10025865_02870</name>
</gene>
<evidence type="ECO:0000313" key="7">
    <source>
        <dbReference type="Proteomes" id="UP001321475"/>
    </source>
</evidence>
<organism evidence="6 7">
    <name type="scientific">Paraoerskovia sediminicola</name>
    <dbReference type="NCBI Taxonomy" id="1138587"/>
    <lineage>
        <taxon>Bacteria</taxon>
        <taxon>Bacillati</taxon>
        <taxon>Actinomycetota</taxon>
        <taxon>Actinomycetes</taxon>
        <taxon>Micrococcales</taxon>
        <taxon>Cellulomonadaceae</taxon>
        <taxon>Paraoerskovia</taxon>
    </lineage>
</organism>
<dbReference type="SUPFAM" id="SSF55781">
    <property type="entry name" value="GAF domain-like"/>
    <property type="match status" value="1"/>
</dbReference>
<evidence type="ECO:0000259" key="5">
    <source>
        <dbReference type="PROSITE" id="PS51078"/>
    </source>
</evidence>
<proteinExistence type="predicted"/>
<evidence type="ECO:0000313" key="6">
    <source>
        <dbReference type="EMBL" id="BDZ40988.1"/>
    </source>
</evidence>
<dbReference type="PROSITE" id="PS51078">
    <property type="entry name" value="ICLR_ED"/>
    <property type="match status" value="1"/>
</dbReference>
<dbReference type="InterPro" id="IPR005471">
    <property type="entry name" value="Tscrpt_reg_IclR_N"/>
</dbReference>
<keyword evidence="3" id="KW-0804">Transcription</keyword>
<sequence length="277" mass="28465">MHAEARNASPAGSTSDAASPIGSVDKALLTLDSLGAAGPDGLPLADLATRLGVNKSTLHRTLAALRHRSYVTQHATSGRYRLGPAALALAVPYLADENLPALLHDALRVLSTEVDELVHLGVLAGDEVIYLDKVEPTHAVRVWSAVGRRVPSRTSALGRALLAYSGDDATPAASSAADPAAEPAADGAPPSAVERALALALERGWAEEVEENEPGITCVAVPILRSGRSVAAVSVSAPAERMAAERREQIAHQVHAAVAPCLAPPLSLPPVPAPAPT</sequence>
<evidence type="ECO:0000256" key="1">
    <source>
        <dbReference type="ARBA" id="ARBA00023015"/>
    </source>
</evidence>
<protein>
    <submittedName>
        <fullName evidence="6">Transcriptional regulator</fullName>
    </submittedName>
</protein>
<dbReference type="RefSeq" id="WP_286218271.1">
    <property type="nucleotide sequence ID" value="NZ_AP027729.1"/>
</dbReference>
<keyword evidence="7" id="KW-1185">Reference proteome</keyword>
<dbReference type="Proteomes" id="UP001321475">
    <property type="component" value="Chromosome"/>
</dbReference>
<dbReference type="InterPro" id="IPR036390">
    <property type="entry name" value="WH_DNA-bd_sf"/>
</dbReference>
<dbReference type="Pfam" id="PF01614">
    <property type="entry name" value="IclR_C"/>
    <property type="match status" value="1"/>
</dbReference>
<feature type="domain" description="IclR-ED" evidence="5">
    <location>
        <begin position="85"/>
        <end position="268"/>
    </location>
</feature>
<keyword evidence="2" id="KW-0238">DNA-binding</keyword>
<dbReference type="InterPro" id="IPR050707">
    <property type="entry name" value="HTH_MetabolicPath_Reg"/>
</dbReference>
<evidence type="ECO:0000259" key="4">
    <source>
        <dbReference type="PROSITE" id="PS51077"/>
    </source>
</evidence>
<keyword evidence="1" id="KW-0805">Transcription regulation</keyword>
<dbReference type="SUPFAM" id="SSF46785">
    <property type="entry name" value="Winged helix' DNA-binding domain"/>
    <property type="match status" value="1"/>
</dbReference>
<evidence type="ECO:0000256" key="3">
    <source>
        <dbReference type="ARBA" id="ARBA00023163"/>
    </source>
</evidence>
<name>A0ABN6XBZ9_9CELL</name>
<feature type="domain" description="HTH iclR-type" evidence="4">
    <location>
        <begin position="21"/>
        <end position="84"/>
    </location>
</feature>
<dbReference type="EMBL" id="AP027729">
    <property type="protein sequence ID" value="BDZ40988.1"/>
    <property type="molecule type" value="Genomic_DNA"/>
</dbReference>
<evidence type="ECO:0000256" key="2">
    <source>
        <dbReference type="ARBA" id="ARBA00023125"/>
    </source>
</evidence>
<dbReference type="PROSITE" id="PS51077">
    <property type="entry name" value="HTH_ICLR"/>
    <property type="match status" value="1"/>
</dbReference>
<dbReference type="Gene3D" id="3.30.450.40">
    <property type="match status" value="1"/>
</dbReference>
<dbReference type="Pfam" id="PF09339">
    <property type="entry name" value="HTH_IclR"/>
    <property type="match status" value="1"/>
</dbReference>
<dbReference type="PANTHER" id="PTHR30136">
    <property type="entry name" value="HELIX-TURN-HELIX TRANSCRIPTIONAL REGULATOR, ICLR FAMILY"/>
    <property type="match status" value="1"/>
</dbReference>
<dbReference type="PANTHER" id="PTHR30136:SF35">
    <property type="entry name" value="HTH-TYPE TRANSCRIPTIONAL REGULATOR RV1719"/>
    <property type="match status" value="1"/>
</dbReference>
<dbReference type="Gene3D" id="1.10.10.10">
    <property type="entry name" value="Winged helix-like DNA-binding domain superfamily/Winged helix DNA-binding domain"/>
    <property type="match status" value="1"/>
</dbReference>
<dbReference type="InterPro" id="IPR029016">
    <property type="entry name" value="GAF-like_dom_sf"/>
</dbReference>